<dbReference type="AlphaFoldDB" id="A0A9K3KW69"/>
<name>A0A9K3KW69_9STRA</name>
<evidence type="ECO:0000313" key="2">
    <source>
        <dbReference type="Proteomes" id="UP000693970"/>
    </source>
</evidence>
<comment type="caution">
    <text evidence="1">The sequence shown here is derived from an EMBL/GenBank/DDBJ whole genome shotgun (WGS) entry which is preliminary data.</text>
</comment>
<sequence length="198" mass="22823">MVAVKAKKSLSLADCLYLRILTFRAQHIEDCTSNEKVLHHNNNDDDDDDDDDKAINNKSFVKTFRVASPYVASVWANGLRPGQRTTDVRKISLTDHQRSVLPHRLRCTFPDYVSNFVMDDDLATTNHRFSHIAVPKRLQKLRFWDHQRSLIPHRLRCTVQAPASNFVTSKTTIDDDLAYDTNHLFFRIAVRNSVNTTL</sequence>
<keyword evidence="2" id="KW-1185">Reference proteome</keyword>
<protein>
    <submittedName>
        <fullName evidence="1">Uncharacterized protein</fullName>
    </submittedName>
</protein>
<accession>A0A9K3KW69</accession>
<dbReference type="EMBL" id="JAGRRH010000018">
    <property type="protein sequence ID" value="KAG7350238.1"/>
    <property type="molecule type" value="Genomic_DNA"/>
</dbReference>
<evidence type="ECO:0000313" key="1">
    <source>
        <dbReference type="EMBL" id="KAG7350238.1"/>
    </source>
</evidence>
<dbReference type="Proteomes" id="UP000693970">
    <property type="component" value="Unassembled WGS sequence"/>
</dbReference>
<reference evidence="1" key="1">
    <citation type="journal article" date="2021" name="Sci. Rep.">
        <title>Diploid genomic architecture of Nitzschia inconspicua, an elite biomass production diatom.</title>
        <authorList>
            <person name="Oliver A."/>
            <person name="Podell S."/>
            <person name="Pinowska A."/>
            <person name="Traller J.C."/>
            <person name="Smith S.R."/>
            <person name="McClure R."/>
            <person name="Beliaev A."/>
            <person name="Bohutskyi P."/>
            <person name="Hill E.A."/>
            <person name="Rabines A."/>
            <person name="Zheng H."/>
            <person name="Allen L.Z."/>
            <person name="Kuo A."/>
            <person name="Grigoriev I.V."/>
            <person name="Allen A.E."/>
            <person name="Hazlebeck D."/>
            <person name="Allen E.E."/>
        </authorList>
    </citation>
    <scope>NUCLEOTIDE SEQUENCE</scope>
    <source>
        <strain evidence="1">Hildebrandi</strain>
    </source>
</reference>
<reference evidence="1" key="2">
    <citation type="submission" date="2021-04" db="EMBL/GenBank/DDBJ databases">
        <authorList>
            <person name="Podell S."/>
        </authorList>
    </citation>
    <scope>NUCLEOTIDE SEQUENCE</scope>
    <source>
        <strain evidence="1">Hildebrandi</strain>
    </source>
</reference>
<gene>
    <name evidence="1" type="ORF">IV203_009598</name>
</gene>
<proteinExistence type="predicted"/>
<organism evidence="1 2">
    <name type="scientific">Nitzschia inconspicua</name>
    <dbReference type="NCBI Taxonomy" id="303405"/>
    <lineage>
        <taxon>Eukaryota</taxon>
        <taxon>Sar</taxon>
        <taxon>Stramenopiles</taxon>
        <taxon>Ochrophyta</taxon>
        <taxon>Bacillariophyta</taxon>
        <taxon>Bacillariophyceae</taxon>
        <taxon>Bacillariophycidae</taxon>
        <taxon>Bacillariales</taxon>
        <taxon>Bacillariaceae</taxon>
        <taxon>Nitzschia</taxon>
    </lineage>
</organism>